<dbReference type="PRINTS" id="PR00778">
    <property type="entry name" value="HTHARSR"/>
</dbReference>
<organism evidence="2 3">
    <name type="scientific">Halobacteriovorax marinus</name>
    <dbReference type="NCBI Taxonomy" id="97084"/>
    <lineage>
        <taxon>Bacteria</taxon>
        <taxon>Pseudomonadati</taxon>
        <taxon>Bdellovibrionota</taxon>
        <taxon>Bacteriovoracia</taxon>
        <taxon>Bacteriovoracales</taxon>
        <taxon>Halobacteriovoraceae</taxon>
        <taxon>Halobacteriovorax</taxon>
    </lineage>
</organism>
<evidence type="ECO:0000313" key="3">
    <source>
        <dbReference type="Proteomes" id="UP000196531"/>
    </source>
</evidence>
<dbReference type="Gene3D" id="1.10.10.10">
    <property type="entry name" value="Winged helix-like DNA-binding domain superfamily/Winged helix DNA-binding domain"/>
    <property type="match status" value="1"/>
</dbReference>
<accession>A0A1Y5FB49</accession>
<feature type="domain" description="HTH arsR-type" evidence="1">
    <location>
        <begin position="1"/>
        <end position="97"/>
    </location>
</feature>
<sequence length="113" mass="13345">MVKYYKDPLDRIFFALADKTRRSIVQELNSGIKTAKELAEPFMMSLPAISKHLKVLEMAKLIKREKRGRQHFFSLQAEGLEAVSNWSEFFDTFWNQNLDNLETYINKKENIDE</sequence>
<dbReference type="AlphaFoldDB" id="A0A1Y5FB49"/>
<evidence type="ECO:0000313" key="2">
    <source>
        <dbReference type="EMBL" id="OUR95626.1"/>
    </source>
</evidence>
<dbReference type="InterPro" id="IPR036388">
    <property type="entry name" value="WH-like_DNA-bd_sf"/>
</dbReference>
<comment type="caution">
    <text evidence="2">The sequence shown here is derived from an EMBL/GenBank/DDBJ whole genome shotgun (WGS) entry which is preliminary data.</text>
</comment>
<dbReference type="PROSITE" id="PS50987">
    <property type="entry name" value="HTH_ARSR_2"/>
    <property type="match status" value="1"/>
</dbReference>
<dbReference type="PANTHER" id="PTHR38600">
    <property type="entry name" value="TRANSCRIPTIONAL REGULATORY PROTEIN"/>
    <property type="match status" value="1"/>
</dbReference>
<dbReference type="InterPro" id="IPR011991">
    <property type="entry name" value="ArsR-like_HTH"/>
</dbReference>
<dbReference type="PANTHER" id="PTHR38600:SF2">
    <property type="entry name" value="SLL0088 PROTEIN"/>
    <property type="match status" value="1"/>
</dbReference>
<dbReference type="Pfam" id="PF12840">
    <property type="entry name" value="HTH_20"/>
    <property type="match status" value="1"/>
</dbReference>
<dbReference type="EMBL" id="MAAO01000007">
    <property type="protein sequence ID" value="OUR95626.1"/>
    <property type="molecule type" value="Genomic_DNA"/>
</dbReference>
<protein>
    <recommendedName>
        <fullName evidence="1">HTH arsR-type domain-containing protein</fullName>
    </recommendedName>
</protein>
<dbReference type="NCBIfam" id="NF033788">
    <property type="entry name" value="HTH_metalloreg"/>
    <property type="match status" value="1"/>
</dbReference>
<dbReference type="SUPFAM" id="SSF46785">
    <property type="entry name" value="Winged helix' DNA-binding domain"/>
    <property type="match status" value="1"/>
</dbReference>
<dbReference type="InterPro" id="IPR036390">
    <property type="entry name" value="WH_DNA-bd_sf"/>
</dbReference>
<evidence type="ECO:0000259" key="1">
    <source>
        <dbReference type="PROSITE" id="PS50987"/>
    </source>
</evidence>
<dbReference type="GO" id="GO:0003700">
    <property type="term" value="F:DNA-binding transcription factor activity"/>
    <property type="evidence" value="ECO:0007669"/>
    <property type="project" value="InterPro"/>
</dbReference>
<dbReference type="InterPro" id="IPR001845">
    <property type="entry name" value="HTH_ArsR_DNA-bd_dom"/>
</dbReference>
<dbReference type="Proteomes" id="UP000196531">
    <property type="component" value="Unassembled WGS sequence"/>
</dbReference>
<dbReference type="CDD" id="cd00090">
    <property type="entry name" value="HTH_ARSR"/>
    <property type="match status" value="1"/>
</dbReference>
<dbReference type="SMART" id="SM00418">
    <property type="entry name" value="HTH_ARSR"/>
    <property type="match status" value="1"/>
</dbReference>
<reference evidence="3" key="1">
    <citation type="journal article" date="2017" name="Proc. Natl. Acad. Sci. U.S.A.">
        <title>Simulation of Deepwater Horizon oil plume reveals substrate specialization within a complex community of hydrocarbon-degraders.</title>
        <authorList>
            <person name="Hu P."/>
            <person name="Dubinsky E.A."/>
            <person name="Probst A.J."/>
            <person name="Wang J."/>
            <person name="Sieber C.M.K."/>
            <person name="Tom L.M."/>
            <person name="Gardinali P."/>
            <person name="Banfield J.F."/>
            <person name="Atlas R.M."/>
            <person name="Andersen G.L."/>
        </authorList>
    </citation>
    <scope>NUCLEOTIDE SEQUENCE [LARGE SCALE GENOMIC DNA]</scope>
</reference>
<gene>
    <name evidence="2" type="ORF">A9Q84_14070</name>
</gene>
<proteinExistence type="predicted"/>
<name>A0A1Y5FB49_9BACT</name>